<evidence type="ECO:0000313" key="2">
    <source>
        <dbReference type="Proteomes" id="UP000805193"/>
    </source>
</evidence>
<keyword evidence="2" id="KW-1185">Reference proteome</keyword>
<protein>
    <submittedName>
        <fullName evidence="1">Uncharacterized protein</fullName>
    </submittedName>
</protein>
<organism evidence="1 2">
    <name type="scientific">Ixodes persulcatus</name>
    <name type="common">Taiga tick</name>
    <dbReference type="NCBI Taxonomy" id="34615"/>
    <lineage>
        <taxon>Eukaryota</taxon>
        <taxon>Metazoa</taxon>
        <taxon>Ecdysozoa</taxon>
        <taxon>Arthropoda</taxon>
        <taxon>Chelicerata</taxon>
        <taxon>Arachnida</taxon>
        <taxon>Acari</taxon>
        <taxon>Parasitiformes</taxon>
        <taxon>Ixodida</taxon>
        <taxon>Ixodoidea</taxon>
        <taxon>Ixodidae</taxon>
        <taxon>Ixodinae</taxon>
        <taxon>Ixodes</taxon>
    </lineage>
</organism>
<name>A0AC60Q5R8_IXOPE</name>
<gene>
    <name evidence="1" type="ORF">HPB47_023862</name>
</gene>
<dbReference type="Proteomes" id="UP000805193">
    <property type="component" value="Unassembled WGS sequence"/>
</dbReference>
<dbReference type="EMBL" id="JABSTQ010009433">
    <property type="protein sequence ID" value="KAG0429181.1"/>
    <property type="molecule type" value="Genomic_DNA"/>
</dbReference>
<comment type="caution">
    <text evidence="1">The sequence shown here is derived from an EMBL/GenBank/DDBJ whole genome shotgun (WGS) entry which is preliminary data.</text>
</comment>
<sequence length="115" mass="12555">MSATLARSHRRGGPDCAGDTRDLEVKRGPGEGRETKGVEWEKLAYKSLEAYDYFEPVRRDQHTVGHPSSPSPTAASLQEKAQVEPHLARPSSPPPTAATLQEEAQVEPHLGEELS</sequence>
<evidence type="ECO:0000313" key="1">
    <source>
        <dbReference type="EMBL" id="KAG0429181.1"/>
    </source>
</evidence>
<proteinExistence type="predicted"/>
<accession>A0AC60Q5R8</accession>
<reference evidence="1 2" key="1">
    <citation type="journal article" date="2020" name="Cell">
        <title>Large-Scale Comparative Analyses of Tick Genomes Elucidate Their Genetic Diversity and Vector Capacities.</title>
        <authorList>
            <consortium name="Tick Genome and Microbiome Consortium (TIGMIC)"/>
            <person name="Jia N."/>
            <person name="Wang J."/>
            <person name="Shi W."/>
            <person name="Du L."/>
            <person name="Sun Y."/>
            <person name="Zhan W."/>
            <person name="Jiang J.F."/>
            <person name="Wang Q."/>
            <person name="Zhang B."/>
            <person name="Ji P."/>
            <person name="Bell-Sakyi L."/>
            <person name="Cui X.M."/>
            <person name="Yuan T.T."/>
            <person name="Jiang B.G."/>
            <person name="Yang W.F."/>
            <person name="Lam T.T."/>
            <person name="Chang Q.C."/>
            <person name="Ding S.J."/>
            <person name="Wang X.J."/>
            <person name="Zhu J.G."/>
            <person name="Ruan X.D."/>
            <person name="Zhao L."/>
            <person name="Wei J.T."/>
            <person name="Ye R.Z."/>
            <person name="Que T.C."/>
            <person name="Du C.H."/>
            <person name="Zhou Y.H."/>
            <person name="Cheng J.X."/>
            <person name="Dai P.F."/>
            <person name="Guo W.B."/>
            <person name="Han X.H."/>
            <person name="Huang E.J."/>
            <person name="Li L.F."/>
            <person name="Wei W."/>
            <person name="Gao Y.C."/>
            <person name="Liu J.Z."/>
            <person name="Shao H.Z."/>
            <person name="Wang X."/>
            <person name="Wang C.C."/>
            <person name="Yang T.C."/>
            <person name="Huo Q.B."/>
            <person name="Li W."/>
            <person name="Chen H.Y."/>
            <person name="Chen S.E."/>
            <person name="Zhou L.G."/>
            <person name="Ni X.B."/>
            <person name="Tian J.H."/>
            <person name="Sheng Y."/>
            <person name="Liu T."/>
            <person name="Pan Y.S."/>
            <person name="Xia L.Y."/>
            <person name="Li J."/>
            <person name="Zhao F."/>
            <person name="Cao W.C."/>
        </authorList>
    </citation>
    <scope>NUCLEOTIDE SEQUENCE [LARGE SCALE GENOMIC DNA]</scope>
    <source>
        <strain evidence="1">Iper-2018</strain>
    </source>
</reference>